<evidence type="ECO:0000256" key="2">
    <source>
        <dbReference type="ARBA" id="ARBA00022448"/>
    </source>
</evidence>
<dbReference type="Proteomes" id="UP000295157">
    <property type="component" value="Unassembled WGS sequence"/>
</dbReference>
<evidence type="ECO:0000259" key="8">
    <source>
        <dbReference type="PROSITE" id="PS50928"/>
    </source>
</evidence>
<sequence length="285" mass="29879">MNGVSERTASGRHGTANRSDVTAGLCFAFLAVICALALGPSMAPYDAMGANLTIGLGPPTESHWLGTDALGRDILSRVIVGARAALLGPLIVTLVSMVFGNALGLIAGCRGGWVDSVVMRWVDLMLALPGLLVAVVVIGALGGGYWVAVAVLGVLLVPFDARVIRGAALEQIPRPYVEAARTLGVPWWRLTLFHVWPNVSAVTVANSFLAFAMALVSLSGLSFLGFGADAGQPDWGLMIAENRTNLFENPASVVAPGCLLILTATCVNLLGDWVYQRLSERGLSR</sequence>
<accession>A0A4R4NJT2</accession>
<dbReference type="EMBL" id="SMJZ01000018">
    <property type="protein sequence ID" value="TDC09369.1"/>
    <property type="molecule type" value="Genomic_DNA"/>
</dbReference>
<protein>
    <submittedName>
        <fullName evidence="9">ABC transporter permease</fullName>
    </submittedName>
</protein>
<evidence type="ECO:0000313" key="9">
    <source>
        <dbReference type="EMBL" id="TDC09369.1"/>
    </source>
</evidence>
<feature type="transmembrane region" description="Helical" evidence="7">
    <location>
        <begin position="253"/>
        <end position="275"/>
    </location>
</feature>
<dbReference type="SUPFAM" id="SSF161098">
    <property type="entry name" value="MetI-like"/>
    <property type="match status" value="1"/>
</dbReference>
<dbReference type="Gene3D" id="1.10.3720.10">
    <property type="entry name" value="MetI-like"/>
    <property type="match status" value="1"/>
</dbReference>
<dbReference type="RefSeq" id="WP_132331249.1">
    <property type="nucleotide sequence ID" value="NZ_SMJZ01000018.1"/>
</dbReference>
<dbReference type="PROSITE" id="PS50928">
    <property type="entry name" value="ABC_TM1"/>
    <property type="match status" value="1"/>
</dbReference>
<feature type="transmembrane region" description="Helical" evidence="7">
    <location>
        <begin position="21"/>
        <end position="39"/>
    </location>
</feature>
<dbReference type="InterPro" id="IPR050366">
    <property type="entry name" value="BP-dependent_transpt_permease"/>
</dbReference>
<comment type="subcellular location">
    <subcellularLocation>
        <location evidence="1 7">Cell membrane</location>
        <topology evidence="1 7">Multi-pass membrane protein</topology>
    </subcellularLocation>
</comment>
<keyword evidence="6 7" id="KW-0472">Membrane</keyword>
<comment type="similarity">
    <text evidence="7">Belongs to the binding-protein-dependent transport system permease family.</text>
</comment>
<feature type="transmembrane region" description="Helical" evidence="7">
    <location>
        <begin position="121"/>
        <end position="139"/>
    </location>
</feature>
<evidence type="ECO:0000256" key="1">
    <source>
        <dbReference type="ARBA" id="ARBA00004651"/>
    </source>
</evidence>
<keyword evidence="3" id="KW-1003">Cell membrane</keyword>
<dbReference type="GO" id="GO:0005886">
    <property type="term" value="C:plasma membrane"/>
    <property type="evidence" value="ECO:0007669"/>
    <property type="project" value="UniProtKB-SubCell"/>
</dbReference>
<dbReference type="InterPro" id="IPR000515">
    <property type="entry name" value="MetI-like"/>
</dbReference>
<dbReference type="AlphaFoldDB" id="A0A4R4NJT2"/>
<keyword evidence="2 7" id="KW-0813">Transport</keyword>
<name>A0A4R4NJT2_9ACTN</name>
<dbReference type="PANTHER" id="PTHR43386">
    <property type="entry name" value="OLIGOPEPTIDE TRANSPORT SYSTEM PERMEASE PROTEIN APPC"/>
    <property type="match status" value="1"/>
</dbReference>
<evidence type="ECO:0000313" key="10">
    <source>
        <dbReference type="Proteomes" id="UP000295157"/>
    </source>
</evidence>
<dbReference type="GO" id="GO:0055085">
    <property type="term" value="P:transmembrane transport"/>
    <property type="evidence" value="ECO:0007669"/>
    <property type="project" value="InterPro"/>
</dbReference>
<feature type="transmembrane region" description="Helical" evidence="7">
    <location>
        <begin position="208"/>
        <end position="228"/>
    </location>
</feature>
<evidence type="ECO:0000256" key="6">
    <source>
        <dbReference type="ARBA" id="ARBA00023136"/>
    </source>
</evidence>
<feature type="domain" description="ABC transmembrane type-1" evidence="8">
    <location>
        <begin position="82"/>
        <end position="271"/>
    </location>
</feature>
<evidence type="ECO:0000256" key="5">
    <source>
        <dbReference type="ARBA" id="ARBA00022989"/>
    </source>
</evidence>
<comment type="caution">
    <text evidence="9">The sequence shown here is derived from an EMBL/GenBank/DDBJ whole genome shotgun (WGS) entry which is preliminary data.</text>
</comment>
<organism evidence="9 10">
    <name type="scientific">Nonomuraea longispora</name>
    <dbReference type="NCBI Taxonomy" id="1848320"/>
    <lineage>
        <taxon>Bacteria</taxon>
        <taxon>Bacillati</taxon>
        <taxon>Actinomycetota</taxon>
        <taxon>Actinomycetes</taxon>
        <taxon>Streptosporangiales</taxon>
        <taxon>Streptosporangiaceae</taxon>
        <taxon>Nonomuraea</taxon>
    </lineage>
</organism>
<proteinExistence type="inferred from homology"/>
<keyword evidence="5 7" id="KW-1133">Transmembrane helix</keyword>
<feature type="transmembrane region" description="Helical" evidence="7">
    <location>
        <begin position="86"/>
        <end position="109"/>
    </location>
</feature>
<dbReference type="CDD" id="cd06261">
    <property type="entry name" value="TM_PBP2"/>
    <property type="match status" value="1"/>
</dbReference>
<evidence type="ECO:0000256" key="3">
    <source>
        <dbReference type="ARBA" id="ARBA00022475"/>
    </source>
</evidence>
<keyword evidence="10" id="KW-1185">Reference proteome</keyword>
<dbReference type="InterPro" id="IPR035906">
    <property type="entry name" value="MetI-like_sf"/>
</dbReference>
<evidence type="ECO:0000256" key="4">
    <source>
        <dbReference type="ARBA" id="ARBA00022692"/>
    </source>
</evidence>
<keyword evidence="4 7" id="KW-0812">Transmembrane</keyword>
<dbReference type="PANTHER" id="PTHR43386:SF25">
    <property type="entry name" value="PEPTIDE ABC TRANSPORTER PERMEASE PROTEIN"/>
    <property type="match status" value="1"/>
</dbReference>
<reference evidence="9 10" key="1">
    <citation type="submission" date="2019-02" db="EMBL/GenBank/DDBJ databases">
        <title>Draft genome sequences of novel Actinobacteria.</title>
        <authorList>
            <person name="Sahin N."/>
            <person name="Ay H."/>
            <person name="Saygin H."/>
        </authorList>
    </citation>
    <scope>NUCLEOTIDE SEQUENCE [LARGE SCALE GENOMIC DNA]</scope>
    <source>
        <strain evidence="9 10">KC201</strain>
    </source>
</reference>
<gene>
    <name evidence="9" type="ORF">E1267_07765</name>
</gene>
<dbReference type="OrthoDB" id="6637947at2"/>
<dbReference type="Pfam" id="PF00528">
    <property type="entry name" value="BPD_transp_1"/>
    <property type="match status" value="1"/>
</dbReference>
<evidence type="ECO:0000256" key="7">
    <source>
        <dbReference type="RuleBase" id="RU363032"/>
    </source>
</evidence>